<dbReference type="EMBL" id="AK229737">
    <property type="protein sequence ID" value="BAF01574.1"/>
    <property type="molecule type" value="mRNA"/>
</dbReference>
<reference evidence="1" key="1">
    <citation type="submission" date="2006-07" db="EMBL/GenBank/DDBJ databases">
        <title>Large-scale analysis of RIKEN Arabidopsis full-length (RAFL) cDNAs.</title>
        <authorList>
            <person name="Totoki Y."/>
            <person name="Seki M."/>
            <person name="Ishida J."/>
            <person name="Nakajima M."/>
            <person name="Enju A."/>
            <person name="Morosawa T."/>
            <person name="Kamiya A."/>
            <person name="Narusaka M."/>
            <person name="Shin-i T."/>
            <person name="Nakagawa M."/>
            <person name="Sakamoto N."/>
            <person name="Oishi K."/>
            <person name="Kohara Y."/>
            <person name="Kobayashi M."/>
            <person name="Toyoda A."/>
            <person name="Sakaki Y."/>
            <person name="Sakurai T."/>
            <person name="Iida K."/>
            <person name="Akiyama K."/>
            <person name="Satou M."/>
            <person name="Toyoda T."/>
            <person name="Konagaya A."/>
            <person name="Carninci P."/>
            <person name="Kawai J."/>
            <person name="Hayashizaki Y."/>
            <person name="Shinozaki K."/>
        </authorList>
    </citation>
    <scope>NUCLEOTIDE SEQUENCE</scope>
</reference>
<proteinExistence type="evidence at transcript level"/>
<name>Q0WMS6_ARATH</name>
<organism evidence="1">
    <name type="scientific">Arabidopsis thaliana</name>
    <name type="common">Mouse-ear cress</name>
    <dbReference type="NCBI Taxonomy" id="3702"/>
    <lineage>
        <taxon>Eukaryota</taxon>
        <taxon>Viridiplantae</taxon>
        <taxon>Streptophyta</taxon>
        <taxon>Embryophyta</taxon>
        <taxon>Tracheophyta</taxon>
        <taxon>Spermatophyta</taxon>
        <taxon>Magnoliopsida</taxon>
        <taxon>eudicotyledons</taxon>
        <taxon>Gunneridae</taxon>
        <taxon>Pentapetalae</taxon>
        <taxon>rosids</taxon>
        <taxon>malvids</taxon>
        <taxon>Brassicales</taxon>
        <taxon>Brassicaceae</taxon>
        <taxon>Camelineae</taxon>
        <taxon>Arabidopsis</taxon>
    </lineage>
</organism>
<accession>Q0WMS6</accession>
<sequence length="86" mass="9712">MFIFILLKRRRICIPEILTMRQCTVKESEKLLGDSDGNNVTVCSCFHCVVLHKDSCNSNINCMGCNNCFRLGIICLSGPRLEVENT</sequence>
<evidence type="ECO:0000313" key="1">
    <source>
        <dbReference type="EMBL" id="BAF01574.1"/>
    </source>
</evidence>
<protein>
    <submittedName>
        <fullName evidence="1">Uncharacterized protein</fullName>
    </submittedName>
</protein>
<dbReference type="AlphaFoldDB" id="Q0WMS6"/>